<dbReference type="Proteomes" id="UP000235371">
    <property type="component" value="Unassembled WGS sequence"/>
</dbReference>
<keyword evidence="3 5" id="KW-1133">Transmembrane helix</keyword>
<evidence type="ECO:0000256" key="4">
    <source>
        <dbReference type="ARBA" id="ARBA00023136"/>
    </source>
</evidence>
<feature type="transmembrane region" description="Helical" evidence="5">
    <location>
        <begin position="129"/>
        <end position="149"/>
    </location>
</feature>
<keyword evidence="4 5" id="KW-0472">Membrane</keyword>
<evidence type="ECO:0000256" key="2">
    <source>
        <dbReference type="ARBA" id="ARBA00022692"/>
    </source>
</evidence>
<dbReference type="AlphaFoldDB" id="A0A2J6TSN5"/>
<dbReference type="GO" id="GO:0070941">
    <property type="term" value="P:eisosome assembly"/>
    <property type="evidence" value="ECO:0007669"/>
    <property type="project" value="TreeGrafter"/>
</dbReference>
<dbReference type="InterPro" id="IPR008253">
    <property type="entry name" value="Marvel"/>
</dbReference>
<dbReference type="GO" id="GO:0005886">
    <property type="term" value="C:plasma membrane"/>
    <property type="evidence" value="ECO:0007669"/>
    <property type="project" value="TreeGrafter"/>
</dbReference>
<protein>
    <submittedName>
        <fullName evidence="7">Putative Non-classical export protein 2</fullName>
    </submittedName>
</protein>
<dbReference type="PANTHER" id="PTHR28165">
    <property type="entry name" value="NON-CLASSICAL EXPORT PROTEIN 2-RELATED"/>
    <property type="match status" value="1"/>
</dbReference>
<feature type="transmembrane region" description="Helical" evidence="5">
    <location>
        <begin position="39"/>
        <end position="60"/>
    </location>
</feature>
<evidence type="ECO:0000313" key="7">
    <source>
        <dbReference type="EMBL" id="PMD66021.1"/>
    </source>
</evidence>
<dbReference type="PANTHER" id="PTHR28165:SF1">
    <property type="entry name" value="NON-CLASSICAL EXPORT PROTEIN 2-RELATED"/>
    <property type="match status" value="1"/>
</dbReference>
<feature type="domain" description="MARVEL" evidence="6">
    <location>
        <begin position="6"/>
        <end position="144"/>
    </location>
</feature>
<dbReference type="InParanoid" id="A0A2J6TSN5"/>
<dbReference type="Pfam" id="PF01284">
    <property type="entry name" value="MARVEL"/>
    <property type="match status" value="1"/>
</dbReference>
<comment type="subcellular location">
    <subcellularLocation>
        <location evidence="1">Membrane</location>
        <topology evidence="1">Multi-pass membrane protein</topology>
    </subcellularLocation>
</comment>
<name>A0A2J6TSN5_9HELO</name>
<organism evidence="7 8">
    <name type="scientific">Hyaloscypha bicolor E</name>
    <dbReference type="NCBI Taxonomy" id="1095630"/>
    <lineage>
        <taxon>Eukaryota</taxon>
        <taxon>Fungi</taxon>
        <taxon>Dikarya</taxon>
        <taxon>Ascomycota</taxon>
        <taxon>Pezizomycotina</taxon>
        <taxon>Leotiomycetes</taxon>
        <taxon>Helotiales</taxon>
        <taxon>Hyaloscyphaceae</taxon>
        <taxon>Hyaloscypha</taxon>
        <taxon>Hyaloscypha bicolor</taxon>
    </lineage>
</organism>
<sequence length="166" mass="17798">MAKFVQIGFRASEFVWTLLITALIGNVIAEAFSGNPSSVNYAIFVAVFSWIVLLIGLVVAFTDLENIILQVLIALDALAVVFTFVAGVVLAAKLGVHSCGNTSYTTTNSLTNGSHDTSKRCRELQASTAFFWFLFASFVGSLVLSAMGGRSSMSMRGRKGQPMSQV</sequence>
<dbReference type="GO" id="GO:0032126">
    <property type="term" value="C:eisosome"/>
    <property type="evidence" value="ECO:0007669"/>
    <property type="project" value="TreeGrafter"/>
</dbReference>
<dbReference type="EMBL" id="KZ613745">
    <property type="protein sequence ID" value="PMD66021.1"/>
    <property type="molecule type" value="Genomic_DNA"/>
</dbReference>
<dbReference type="FunCoup" id="A0A2J6TSN5">
    <property type="interactions" value="99"/>
</dbReference>
<dbReference type="GO" id="GO:0072659">
    <property type="term" value="P:protein localization to plasma membrane"/>
    <property type="evidence" value="ECO:0007669"/>
    <property type="project" value="TreeGrafter"/>
</dbReference>
<dbReference type="RefSeq" id="XP_024742925.1">
    <property type="nucleotide sequence ID" value="XM_024882413.1"/>
</dbReference>
<keyword evidence="2 5" id="KW-0812">Transmembrane</keyword>
<proteinExistence type="predicted"/>
<gene>
    <name evidence="7" type="ORF">K444DRAFT_624542</name>
</gene>
<evidence type="ECO:0000256" key="3">
    <source>
        <dbReference type="ARBA" id="ARBA00022989"/>
    </source>
</evidence>
<feature type="transmembrane region" description="Helical" evidence="5">
    <location>
        <begin position="67"/>
        <end position="92"/>
    </location>
</feature>
<dbReference type="GeneID" id="36590490"/>
<evidence type="ECO:0000256" key="1">
    <source>
        <dbReference type="ARBA" id="ARBA00004141"/>
    </source>
</evidence>
<evidence type="ECO:0000313" key="8">
    <source>
        <dbReference type="Proteomes" id="UP000235371"/>
    </source>
</evidence>
<reference evidence="7 8" key="1">
    <citation type="submission" date="2016-04" db="EMBL/GenBank/DDBJ databases">
        <title>A degradative enzymes factory behind the ericoid mycorrhizal symbiosis.</title>
        <authorList>
            <consortium name="DOE Joint Genome Institute"/>
            <person name="Martino E."/>
            <person name="Morin E."/>
            <person name="Grelet G."/>
            <person name="Kuo A."/>
            <person name="Kohler A."/>
            <person name="Daghino S."/>
            <person name="Barry K."/>
            <person name="Choi C."/>
            <person name="Cichocki N."/>
            <person name="Clum A."/>
            <person name="Copeland A."/>
            <person name="Hainaut M."/>
            <person name="Haridas S."/>
            <person name="Labutti K."/>
            <person name="Lindquist E."/>
            <person name="Lipzen A."/>
            <person name="Khouja H.-R."/>
            <person name="Murat C."/>
            <person name="Ohm R."/>
            <person name="Olson A."/>
            <person name="Spatafora J."/>
            <person name="Veneault-Fourrey C."/>
            <person name="Henrissat B."/>
            <person name="Grigoriev I."/>
            <person name="Martin F."/>
            <person name="Perotto S."/>
        </authorList>
    </citation>
    <scope>NUCLEOTIDE SEQUENCE [LARGE SCALE GENOMIC DNA]</scope>
    <source>
        <strain evidence="7 8">E</strain>
    </source>
</reference>
<dbReference type="OrthoDB" id="5423111at2759"/>
<keyword evidence="8" id="KW-1185">Reference proteome</keyword>
<evidence type="ECO:0000259" key="6">
    <source>
        <dbReference type="Pfam" id="PF01284"/>
    </source>
</evidence>
<accession>A0A2J6TSN5</accession>
<evidence type="ECO:0000256" key="5">
    <source>
        <dbReference type="SAM" id="Phobius"/>
    </source>
</evidence>
<dbReference type="InterPro" id="IPR052649">
    <property type="entry name" value="NCE102-like"/>
</dbReference>